<dbReference type="Gramene" id="Pp3c12_2220V3.1">
    <property type="protein sequence ID" value="Pp3c12_2220V3.1"/>
    <property type="gene ID" value="Pp3c12_2220"/>
</dbReference>
<dbReference type="EnsemblPlants" id="Pp3c12_2220V3.2">
    <property type="protein sequence ID" value="Pp3c12_2220V3.2"/>
    <property type="gene ID" value="Pp3c12_2220"/>
</dbReference>
<protein>
    <recommendedName>
        <fullName evidence="5">Phytanoyl-CoA dioxygenase</fullName>
    </recommendedName>
</protein>
<dbReference type="OMA" id="NCMHGSG"/>
<reference evidence="2 4" key="2">
    <citation type="journal article" date="2018" name="Plant J.">
        <title>The Physcomitrella patens chromosome-scale assembly reveals moss genome structure and evolution.</title>
        <authorList>
            <person name="Lang D."/>
            <person name="Ullrich K.K."/>
            <person name="Murat F."/>
            <person name="Fuchs J."/>
            <person name="Jenkins J."/>
            <person name="Haas F.B."/>
            <person name="Piednoel M."/>
            <person name="Gundlach H."/>
            <person name="Van Bel M."/>
            <person name="Meyberg R."/>
            <person name="Vives C."/>
            <person name="Morata J."/>
            <person name="Symeonidi A."/>
            <person name="Hiss M."/>
            <person name="Muchero W."/>
            <person name="Kamisugi Y."/>
            <person name="Saleh O."/>
            <person name="Blanc G."/>
            <person name="Decker E.L."/>
            <person name="van Gessel N."/>
            <person name="Grimwood J."/>
            <person name="Hayes R.D."/>
            <person name="Graham S.W."/>
            <person name="Gunter L.E."/>
            <person name="McDaniel S.F."/>
            <person name="Hoernstein S.N.W."/>
            <person name="Larsson A."/>
            <person name="Li F.W."/>
            <person name="Perroud P.F."/>
            <person name="Phillips J."/>
            <person name="Ranjan P."/>
            <person name="Rokshar D.S."/>
            <person name="Rothfels C.J."/>
            <person name="Schneider L."/>
            <person name="Shu S."/>
            <person name="Stevenson D.W."/>
            <person name="Thummler F."/>
            <person name="Tillich M."/>
            <person name="Villarreal Aguilar J.C."/>
            <person name="Widiez T."/>
            <person name="Wong G.K."/>
            <person name="Wymore A."/>
            <person name="Zhang Y."/>
            <person name="Zimmer A.D."/>
            <person name="Quatrano R.S."/>
            <person name="Mayer K.F.X."/>
            <person name="Goodstein D."/>
            <person name="Casacuberta J.M."/>
            <person name="Vandepoele K."/>
            <person name="Reski R."/>
            <person name="Cuming A.C."/>
            <person name="Tuskan G.A."/>
            <person name="Maumus F."/>
            <person name="Salse J."/>
            <person name="Schmutz J."/>
            <person name="Rensing S.A."/>
        </authorList>
    </citation>
    <scope>NUCLEOTIDE SEQUENCE [LARGE SCALE GENOMIC DNA]</scope>
    <source>
        <strain evidence="3 4">cv. Gransden 2004</strain>
    </source>
</reference>
<gene>
    <name evidence="3" type="primary">LOC112290019</name>
    <name evidence="2" type="ORF">PHYPA_015712</name>
</gene>
<dbReference type="EnsemblPlants" id="Pp3c12_2220V3.1">
    <property type="protein sequence ID" value="Pp3c12_2220V3.1"/>
    <property type="gene ID" value="Pp3c12_2220"/>
</dbReference>
<dbReference type="AlphaFoldDB" id="A9SWG7"/>
<dbReference type="RefSeq" id="XP_024391659.1">
    <property type="nucleotide sequence ID" value="XM_024535891.2"/>
</dbReference>
<dbReference type="Pfam" id="PF05721">
    <property type="entry name" value="PhyH"/>
    <property type="match status" value="1"/>
</dbReference>
<evidence type="ECO:0000313" key="4">
    <source>
        <dbReference type="Proteomes" id="UP000006727"/>
    </source>
</evidence>
<dbReference type="InterPro" id="IPR008775">
    <property type="entry name" value="Phytyl_CoA_dOase-like"/>
</dbReference>
<dbReference type="Gramene" id="Pp3c12_2220V3.2">
    <property type="protein sequence ID" value="Pp3c12_2220V3.2"/>
    <property type="gene ID" value="Pp3c12_2220"/>
</dbReference>
<dbReference type="EMBL" id="ABEU02000012">
    <property type="protein sequence ID" value="PNR43332.1"/>
    <property type="molecule type" value="Genomic_DNA"/>
</dbReference>
<dbReference type="STRING" id="3218.A9SWG7"/>
<reference evidence="3" key="3">
    <citation type="submission" date="2020-12" db="UniProtKB">
        <authorList>
            <consortium name="EnsemblPlants"/>
        </authorList>
    </citation>
    <scope>IDENTIFICATION</scope>
</reference>
<evidence type="ECO:0000313" key="3">
    <source>
        <dbReference type="EnsemblPlants" id="Pp3c12_2220V3.1"/>
    </source>
</evidence>
<dbReference type="SUPFAM" id="SSF51197">
    <property type="entry name" value="Clavaminate synthase-like"/>
    <property type="match status" value="1"/>
</dbReference>
<dbReference type="PaxDb" id="3218-PP1S128_98V6.1"/>
<proteinExistence type="predicted"/>
<evidence type="ECO:0000256" key="1">
    <source>
        <dbReference type="ARBA" id="ARBA00001962"/>
    </source>
</evidence>
<sequence>MALSLTSVLWRGLTEQGAFRRSTLSIRAFSSSFSNSISEEEIRRFEEDGATVVRQLFPPEWIDQLRAAAEENMKNPGILCDEHVKPGEPGRFHDDQFLWRRHETMRRFIYESPAAEIARQMMRGEKVQLFYDQLFVKEPGTRKATPWHNDHSYWQLKGNQVVSLWLALDPVPKSSCVKYVKGSHKWQLFHKIASFSGDEQRYKESAALPDAPDIENRRDEFELLTWDMDPGDCLVHHSFAVHGAPGISSQSGRRRAYATRWFGEDVRFDPRPGTMHYVWLNAGLELQNLKAGEPLDSNVFPKVEPSSEFKA</sequence>
<dbReference type="GeneID" id="112290019"/>
<dbReference type="OrthoDB" id="445007at2759"/>
<keyword evidence="4" id="KW-1185">Reference proteome</keyword>
<dbReference type="PANTHER" id="PTHR20883">
    <property type="entry name" value="PHYTANOYL-COA DIOXYGENASE DOMAIN CONTAINING 1"/>
    <property type="match status" value="1"/>
</dbReference>
<organism evidence="2">
    <name type="scientific">Physcomitrium patens</name>
    <name type="common">Spreading-leaved earth moss</name>
    <name type="synonym">Physcomitrella patens</name>
    <dbReference type="NCBI Taxonomy" id="3218"/>
    <lineage>
        <taxon>Eukaryota</taxon>
        <taxon>Viridiplantae</taxon>
        <taxon>Streptophyta</taxon>
        <taxon>Embryophyta</taxon>
        <taxon>Bryophyta</taxon>
        <taxon>Bryophytina</taxon>
        <taxon>Bryopsida</taxon>
        <taxon>Funariidae</taxon>
        <taxon>Funariales</taxon>
        <taxon>Funariaceae</taxon>
        <taxon>Physcomitrium</taxon>
    </lineage>
</organism>
<dbReference type="PANTHER" id="PTHR20883:SF47">
    <property type="entry name" value="PHYTANOYL-COA DIOXYGENASE"/>
    <property type="match status" value="1"/>
</dbReference>
<evidence type="ECO:0008006" key="5">
    <source>
        <dbReference type="Google" id="ProtNLM"/>
    </source>
</evidence>
<dbReference type="Gene3D" id="2.60.120.620">
    <property type="entry name" value="q2cbj1_9rhob like domain"/>
    <property type="match status" value="1"/>
</dbReference>
<dbReference type="HOGENOM" id="CLU_048953_2_0_1"/>
<dbReference type="Proteomes" id="UP000006727">
    <property type="component" value="Chromosome 12"/>
</dbReference>
<name>A9SWG7_PHYPA</name>
<accession>A9SWG7</accession>
<evidence type="ECO:0000313" key="2">
    <source>
        <dbReference type="EMBL" id="PNR43332.1"/>
    </source>
</evidence>
<reference evidence="2 4" key="1">
    <citation type="journal article" date="2008" name="Science">
        <title>The Physcomitrella genome reveals evolutionary insights into the conquest of land by plants.</title>
        <authorList>
            <person name="Rensing S."/>
            <person name="Lang D."/>
            <person name="Zimmer A."/>
            <person name="Terry A."/>
            <person name="Salamov A."/>
            <person name="Shapiro H."/>
            <person name="Nishiyama T."/>
            <person name="Perroud P.-F."/>
            <person name="Lindquist E."/>
            <person name="Kamisugi Y."/>
            <person name="Tanahashi T."/>
            <person name="Sakakibara K."/>
            <person name="Fujita T."/>
            <person name="Oishi K."/>
            <person name="Shin-I T."/>
            <person name="Kuroki Y."/>
            <person name="Toyoda A."/>
            <person name="Suzuki Y."/>
            <person name="Hashimoto A."/>
            <person name="Yamaguchi K."/>
            <person name="Sugano A."/>
            <person name="Kohara Y."/>
            <person name="Fujiyama A."/>
            <person name="Anterola A."/>
            <person name="Aoki S."/>
            <person name="Ashton N."/>
            <person name="Barbazuk W.B."/>
            <person name="Barker E."/>
            <person name="Bennetzen J."/>
            <person name="Bezanilla M."/>
            <person name="Blankenship R."/>
            <person name="Cho S.H."/>
            <person name="Dutcher S."/>
            <person name="Estelle M."/>
            <person name="Fawcett J.A."/>
            <person name="Gundlach H."/>
            <person name="Hanada K."/>
            <person name="Heyl A."/>
            <person name="Hicks K.A."/>
            <person name="Hugh J."/>
            <person name="Lohr M."/>
            <person name="Mayer K."/>
            <person name="Melkozernov A."/>
            <person name="Murata T."/>
            <person name="Nelson D."/>
            <person name="Pils B."/>
            <person name="Prigge M."/>
            <person name="Reiss B."/>
            <person name="Renner T."/>
            <person name="Rombauts S."/>
            <person name="Rushton P."/>
            <person name="Sanderfoot A."/>
            <person name="Schween G."/>
            <person name="Shiu S.-H."/>
            <person name="Stueber K."/>
            <person name="Theodoulou F.L."/>
            <person name="Tu H."/>
            <person name="Van de Peer Y."/>
            <person name="Verrier P.J."/>
            <person name="Waters E."/>
            <person name="Wood A."/>
            <person name="Yang L."/>
            <person name="Cove D."/>
            <person name="Cuming A."/>
            <person name="Hasebe M."/>
            <person name="Lucas S."/>
            <person name="Mishler D.B."/>
            <person name="Reski R."/>
            <person name="Grigoriev I."/>
            <person name="Quatrano R.S."/>
            <person name="Boore J.L."/>
        </authorList>
    </citation>
    <scope>NUCLEOTIDE SEQUENCE [LARGE SCALE GENOMIC DNA]</scope>
    <source>
        <strain evidence="3 4">cv. Gransden 2004</strain>
    </source>
</reference>
<dbReference type="eggNOG" id="ENOG502S0FA">
    <property type="taxonomic scope" value="Eukaryota"/>
</dbReference>
<comment type="cofactor">
    <cofactor evidence="1">
        <name>Fe cation</name>
        <dbReference type="ChEBI" id="CHEBI:24875"/>
    </cofactor>
</comment>